<name>A0ABR4NBS6_9FUNG</name>
<evidence type="ECO:0000313" key="8">
    <source>
        <dbReference type="Proteomes" id="UP001527925"/>
    </source>
</evidence>
<feature type="domain" description="Ketosynthase family 3 (KS3)" evidence="6">
    <location>
        <begin position="369"/>
        <end position="800"/>
    </location>
</feature>
<dbReference type="NCBIfam" id="NF005589">
    <property type="entry name" value="PRK07314.1"/>
    <property type="match status" value="1"/>
</dbReference>
<dbReference type="InterPro" id="IPR036770">
    <property type="entry name" value="Ankyrin_rpt-contain_sf"/>
</dbReference>
<reference evidence="7 8" key="1">
    <citation type="submission" date="2023-09" db="EMBL/GenBank/DDBJ databases">
        <title>Pangenome analysis of Batrachochytrium dendrobatidis and related Chytrids.</title>
        <authorList>
            <person name="Yacoub M.N."/>
            <person name="Stajich J.E."/>
            <person name="James T.Y."/>
        </authorList>
    </citation>
    <scope>NUCLEOTIDE SEQUENCE [LARGE SCALE GENOMIC DNA]</scope>
    <source>
        <strain evidence="7 8">JEL0888</strain>
    </source>
</reference>
<evidence type="ECO:0000256" key="2">
    <source>
        <dbReference type="ARBA" id="ARBA00013191"/>
    </source>
</evidence>
<evidence type="ECO:0000256" key="3">
    <source>
        <dbReference type="ARBA" id="ARBA00022679"/>
    </source>
</evidence>
<dbReference type="InterPro" id="IPR016039">
    <property type="entry name" value="Thiolase-like"/>
</dbReference>
<dbReference type="InterPro" id="IPR000794">
    <property type="entry name" value="Beta-ketoacyl_synthase"/>
</dbReference>
<dbReference type="PROSITE" id="PS00606">
    <property type="entry name" value="KS3_1"/>
    <property type="match status" value="1"/>
</dbReference>
<dbReference type="SMART" id="SM00825">
    <property type="entry name" value="PKS_KS"/>
    <property type="match status" value="1"/>
</dbReference>
<dbReference type="InterPro" id="IPR018201">
    <property type="entry name" value="Ketoacyl_synth_AS"/>
</dbReference>
<dbReference type="SUPFAM" id="SSF53901">
    <property type="entry name" value="Thiolase-like"/>
    <property type="match status" value="1"/>
</dbReference>
<evidence type="ECO:0000256" key="4">
    <source>
        <dbReference type="RuleBase" id="RU003694"/>
    </source>
</evidence>
<dbReference type="PROSITE" id="PS52004">
    <property type="entry name" value="KS3_2"/>
    <property type="match status" value="1"/>
</dbReference>
<dbReference type="InterPro" id="IPR014030">
    <property type="entry name" value="Ketoacyl_synth_N"/>
</dbReference>
<keyword evidence="7" id="KW-0012">Acyltransferase</keyword>
<organism evidence="7 8">
    <name type="scientific">Polyrhizophydium stewartii</name>
    <dbReference type="NCBI Taxonomy" id="2732419"/>
    <lineage>
        <taxon>Eukaryota</taxon>
        <taxon>Fungi</taxon>
        <taxon>Fungi incertae sedis</taxon>
        <taxon>Chytridiomycota</taxon>
        <taxon>Chytridiomycota incertae sedis</taxon>
        <taxon>Chytridiomycetes</taxon>
        <taxon>Rhizophydiales</taxon>
        <taxon>Rhizophydiales incertae sedis</taxon>
        <taxon>Polyrhizophydium</taxon>
    </lineage>
</organism>
<dbReference type="CDD" id="cd00834">
    <property type="entry name" value="KAS_I_II"/>
    <property type="match status" value="1"/>
</dbReference>
<dbReference type="Gene3D" id="3.40.47.10">
    <property type="match status" value="2"/>
</dbReference>
<dbReference type="Gene3D" id="1.25.40.20">
    <property type="entry name" value="Ankyrin repeat-containing domain"/>
    <property type="match status" value="1"/>
</dbReference>
<dbReference type="InterPro" id="IPR014031">
    <property type="entry name" value="Ketoacyl_synth_C"/>
</dbReference>
<comment type="similarity">
    <text evidence="1 4">Belongs to the thiolase-like superfamily. Beta-ketoacyl-ACP synthases family.</text>
</comment>
<dbReference type="PANTHER" id="PTHR11712">
    <property type="entry name" value="POLYKETIDE SYNTHASE-RELATED"/>
    <property type="match status" value="1"/>
</dbReference>
<sequence>MSAQLANSTTSILGPLALVRLGVPANLKRIQAEDQRIAEQQRHHPPAPPLPAEASHWDRLPAELHGMIIEASGPLTKLAVGAVTPEQLEAASNEEKRQAWEDAFAIEWQGDLRLLPVVAIPPASLFLAINSRSMHERVSALGIGATSRELRRCAIAHEWRDMVDLDDDLEQLAEDAAVVGALWPLRELIDERRTVEPSQELASSAARFGHLEVVKFLHERSPDGSWNRTVATAAILFGHLDIAEWLLANRSEGCDPGQLYQVITYRQTDLYIKTVVERGWMHVSSNTLTYAARSRSVDLMQFLRAKGGDELFTNDLIDEAASNGLEMLQWLHREFGFEPTTWALWSAAQRDDVASVRWLLETFPNVDWNIRNALDTLMFHPKKDPDVPGAWRRLLAGHSGVVSLRGRIHEPTGLPFADILSQVAALVPTDPADPDSFTATSRFSKSDERKLSPFIMYAMHAARQALADAAWAPTDEALRERTGVCMGSGIGCIEDIFTIAQGAATHGFRRVSPYMVPRILINMAGGHISIENGFKGPNHAVSTACATGAHAIGDAMRFIQYGDADVMVAGGAEASVSPLSMAGFAKARSLSTAFNDKPAEASRPFDRDRDGFVIGEGAGVVVLEELEHARRRGARIYAEIRGYGLSGDAHHMTAPPEDANGAVRAMRRALQVAGLDPAQVDYVNAHATSTEIGDLAETRAIRAVFGDSVAVSSTKGATGHLLGAAGCVEAIFAILANVMPPTINLRNLEPASEFCVDFVCDTGRDASATPRRSGSGTGIGAAITNSFGFGGTNASLCFTKPEL</sequence>
<dbReference type="Pfam" id="PF00109">
    <property type="entry name" value="ketoacyl-synt"/>
    <property type="match status" value="1"/>
</dbReference>
<evidence type="ECO:0000256" key="1">
    <source>
        <dbReference type="ARBA" id="ARBA00008467"/>
    </source>
</evidence>
<dbReference type="Proteomes" id="UP001527925">
    <property type="component" value="Unassembled WGS sequence"/>
</dbReference>
<dbReference type="InterPro" id="IPR002110">
    <property type="entry name" value="Ankyrin_rpt"/>
</dbReference>
<evidence type="ECO:0000256" key="5">
    <source>
        <dbReference type="SAM" id="MobiDB-lite"/>
    </source>
</evidence>
<gene>
    <name evidence="7" type="primary">CEM1</name>
    <name evidence="7" type="ORF">HK105_203407</name>
</gene>
<dbReference type="EMBL" id="JADGIZ020000013">
    <property type="protein sequence ID" value="KAL2916975.1"/>
    <property type="molecule type" value="Genomic_DNA"/>
</dbReference>
<evidence type="ECO:0000313" key="7">
    <source>
        <dbReference type="EMBL" id="KAL2916975.1"/>
    </source>
</evidence>
<dbReference type="PANTHER" id="PTHR11712:SF336">
    <property type="entry name" value="3-OXOACYL-[ACYL-CARRIER-PROTEIN] SYNTHASE, MITOCHONDRIAL"/>
    <property type="match status" value="1"/>
</dbReference>
<feature type="region of interest" description="Disordered" evidence="5">
    <location>
        <begin position="35"/>
        <end position="54"/>
    </location>
</feature>
<dbReference type="InterPro" id="IPR020841">
    <property type="entry name" value="PKS_Beta-ketoAc_synthase_dom"/>
</dbReference>
<keyword evidence="3 4" id="KW-0808">Transferase</keyword>
<proteinExistence type="inferred from homology"/>
<dbReference type="Pfam" id="PF13637">
    <property type="entry name" value="Ank_4"/>
    <property type="match status" value="1"/>
</dbReference>
<dbReference type="SUPFAM" id="SSF48403">
    <property type="entry name" value="Ankyrin repeat"/>
    <property type="match status" value="1"/>
</dbReference>
<keyword evidence="8" id="KW-1185">Reference proteome</keyword>
<protein>
    <recommendedName>
        <fullName evidence="2">beta-ketoacyl-[acyl-carrier-protein] synthase I</fullName>
        <ecNumber evidence="2">2.3.1.41</ecNumber>
    </recommendedName>
</protein>
<dbReference type="GO" id="GO:0004315">
    <property type="term" value="F:3-oxoacyl-[acyl-carrier-protein] synthase activity"/>
    <property type="evidence" value="ECO:0007669"/>
    <property type="project" value="UniProtKB-EC"/>
</dbReference>
<dbReference type="Pfam" id="PF02801">
    <property type="entry name" value="Ketoacyl-synt_C"/>
    <property type="match status" value="1"/>
</dbReference>
<dbReference type="EC" id="2.3.1.41" evidence="2"/>
<comment type="caution">
    <text evidence="7">The sequence shown here is derived from an EMBL/GenBank/DDBJ whole genome shotgun (WGS) entry which is preliminary data.</text>
</comment>
<accession>A0ABR4NBS6</accession>
<evidence type="ECO:0000259" key="6">
    <source>
        <dbReference type="PROSITE" id="PS52004"/>
    </source>
</evidence>